<sequence>MVKGLMNNEDYGKMSVIKIFFSILSSRRRNKLKNNMLVIEKKEKIETPYIYLSISAFMFGLSFAFVPLYQLICQSTGYGGEIRKKLDISSLMNKKVNNKNRLIEVNFTSQSNMPWVFEPEQKSIIVKPGETVLAFYKAKNLLNKPIIGIALYHVLPDEAGLYFNKIQCFCFEEQMLNANEEIDLPVLFFIDPDILNDSRLKNLEKITLSYIFFESDSEIPEEYQHLSRVIATKKKADFQVM</sequence>
<proteinExistence type="predicted"/>
<name>A0ACB9Y7F3_PLABR</name>
<dbReference type="Proteomes" id="UP001056978">
    <property type="component" value="Chromosome 12"/>
</dbReference>
<protein>
    <submittedName>
        <fullName evidence="1">Cytochrome c oxidase assembly protein COX11</fullName>
    </submittedName>
</protein>
<dbReference type="EMBL" id="CM043780">
    <property type="protein sequence ID" value="KAI4836900.1"/>
    <property type="molecule type" value="Genomic_DNA"/>
</dbReference>
<evidence type="ECO:0000313" key="1">
    <source>
        <dbReference type="EMBL" id="KAI4836900.1"/>
    </source>
</evidence>
<accession>A0ACB9Y7F3</accession>
<organism evidence="1 2">
    <name type="scientific">Plasmodium brasilianum</name>
    <dbReference type="NCBI Taxonomy" id="5824"/>
    <lineage>
        <taxon>Eukaryota</taxon>
        <taxon>Sar</taxon>
        <taxon>Alveolata</taxon>
        <taxon>Apicomplexa</taxon>
        <taxon>Aconoidasida</taxon>
        <taxon>Haemosporida</taxon>
        <taxon>Plasmodiidae</taxon>
        <taxon>Plasmodium</taxon>
        <taxon>Plasmodium (Plasmodium)</taxon>
    </lineage>
</organism>
<gene>
    <name evidence="1" type="ORF">MKS88_004707</name>
</gene>
<reference evidence="1" key="1">
    <citation type="submission" date="2022-06" db="EMBL/GenBank/DDBJ databases">
        <title>The First Complete Genome of the Simian Malaria Parasite Plasmodium brasilianum.</title>
        <authorList>
            <person name="Bajic M."/>
            <person name="Ravishankar S."/>
        </authorList>
    </citation>
    <scope>NUCLEOTIDE SEQUENCE</scope>
    <source>
        <strain evidence="1">Bolivian I</strain>
    </source>
</reference>
<comment type="caution">
    <text evidence="1">The sequence shown here is derived from an EMBL/GenBank/DDBJ whole genome shotgun (WGS) entry which is preliminary data.</text>
</comment>
<evidence type="ECO:0000313" key="2">
    <source>
        <dbReference type="Proteomes" id="UP001056978"/>
    </source>
</evidence>
<keyword evidence="2" id="KW-1185">Reference proteome</keyword>